<dbReference type="HAMAP" id="MF_00296">
    <property type="entry name" value="MetX_acyltransf"/>
    <property type="match status" value="1"/>
</dbReference>
<comment type="subunit">
    <text evidence="4">Homodimer.</text>
</comment>
<sequence length="462" mass="49162">MTTTPHDSGIVPLGEFTFECGRSIPELRIAYETYGEFTGENAVLVCHALTGSQNVARTPEIPDTDASGGAGTGDAVGSDAAADEGVDADAEIDAGADGDPPNQAGQARAWWDDVVGPGKAIDTTEYYVVCANVPGSCYGSSGPASRRPDDVDPDREVDHDRWALDFPPVQVGDWTRAQRRLLDHLGVGRLHAVVGGSVGGMNVLDWGKRYPDDADHLVAIATAARLDPQCLALDAIARRAIRSDPDWNGGDYYGDRPGPDTGLGLARQIGHVMYLSKSSMDRKFGRRSAGRDSLTRGEGLDVPENPTAAFFPYREVESYLDYNAGSFADRFDANSYLYLTRAMDEYDLAGGYASDADALAAFTGEALVMSFTDDWHFTVDQSVALADAFGDADVPVAHHIVDSDHGHDAFLVEPESVGPPVRDFLRSGIDGKSIVDAAESDEPVTDGSGTSHAPVHSSLFSG</sequence>
<gene>
    <name evidence="4" type="primary">metXA</name>
    <name evidence="8" type="ORF">SAMN05192561_103238</name>
</gene>
<dbReference type="GO" id="GO:0009092">
    <property type="term" value="P:homoserine metabolic process"/>
    <property type="evidence" value="ECO:0007669"/>
    <property type="project" value="TreeGrafter"/>
</dbReference>
<keyword evidence="4" id="KW-0012">Acyltransferase</keyword>
<dbReference type="Pfam" id="PF00561">
    <property type="entry name" value="Abhydrolase_1"/>
    <property type="match status" value="1"/>
</dbReference>
<feature type="active site" evidence="4 5">
    <location>
        <position position="374"/>
    </location>
</feature>
<evidence type="ECO:0000256" key="4">
    <source>
        <dbReference type="HAMAP-Rule" id="MF_00296"/>
    </source>
</evidence>
<evidence type="ECO:0000256" key="5">
    <source>
        <dbReference type="PIRSR" id="PIRSR000443-1"/>
    </source>
</evidence>
<feature type="region of interest" description="Disordered" evidence="6">
    <location>
        <begin position="56"/>
        <end position="82"/>
    </location>
</feature>
<feature type="binding site" evidence="4">
    <location>
        <position position="267"/>
    </location>
    <ligand>
        <name>substrate</name>
    </ligand>
</feature>
<accession>A0A1H6IVN8</accession>
<dbReference type="Proteomes" id="UP000199215">
    <property type="component" value="Unassembled WGS sequence"/>
</dbReference>
<dbReference type="NCBIfam" id="NF001209">
    <property type="entry name" value="PRK00175.1"/>
    <property type="match status" value="1"/>
</dbReference>
<feature type="region of interest" description="Disordered" evidence="6">
    <location>
        <begin position="440"/>
        <end position="462"/>
    </location>
</feature>
<evidence type="ECO:0000256" key="6">
    <source>
        <dbReference type="SAM" id="MobiDB-lite"/>
    </source>
</evidence>
<dbReference type="RefSeq" id="WP_092816797.1">
    <property type="nucleotide sequence ID" value="NZ_FNWU01000003.1"/>
</dbReference>
<evidence type="ECO:0000256" key="1">
    <source>
        <dbReference type="ARBA" id="ARBA00003082"/>
    </source>
</evidence>
<evidence type="ECO:0000256" key="2">
    <source>
        <dbReference type="ARBA" id="ARBA00022679"/>
    </source>
</evidence>
<dbReference type="GO" id="GO:0004414">
    <property type="term" value="F:homoserine O-acetyltransferase activity"/>
    <property type="evidence" value="ECO:0007669"/>
    <property type="project" value="UniProtKB-UniRule"/>
</dbReference>
<dbReference type="PIRSF" id="PIRSF000443">
    <property type="entry name" value="Homoser_Ac_trans"/>
    <property type="match status" value="1"/>
</dbReference>
<evidence type="ECO:0000259" key="7">
    <source>
        <dbReference type="Pfam" id="PF00561"/>
    </source>
</evidence>
<name>A0A1H6IVN8_9EURY</name>
<dbReference type="PANTHER" id="PTHR32268:SF11">
    <property type="entry name" value="HOMOSERINE O-ACETYLTRANSFERASE"/>
    <property type="match status" value="1"/>
</dbReference>
<comment type="pathway">
    <text evidence="4">Amino-acid biosynthesis; L-methionine biosynthesis via de novo pathway; O-acetyl-L-homoserine from L-homoserine: step 1/1.</text>
</comment>
<comment type="caution">
    <text evidence="4">Lacks conserved residue(s) required for the propagation of feature annotation.</text>
</comment>
<reference evidence="8 9" key="1">
    <citation type="submission" date="2016-10" db="EMBL/GenBank/DDBJ databases">
        <authorList>
            <person name="de Groot N.N."/>
        </authorList>
    </citation>
    <scope>NUCLEOTIDE SEQUENCE [LARGE SCALE GENOMIC DNA]</scope>
    <source>
        <strain evidence="8 9">IBRC-M10418</strain>
    </source>
</reference>
<keyword evidence="9" id="KW-1185">Reference proteome</keyword>
<comment type="function">
    <text evidence="1 4">Transfers an acetyl group from acetyl-CoA to L-homoserine, forming acetyl-L-homoserine.</text>
</comment>
<dbReference type="InterPro" id="IPR008220">
    <property type="entry name" value="HAT_MetX-like"/>
</dbReference>
<dbReference type="UniPathway" id="UPA00051">
    <property type="reaction ID" value="UER00074"/>
</dbReference>
<organism evidence="8 9">
    <name type="scientific">Halopenitus malekzadehii</name>
    <dbReference type="NCBI Taxonomy" id="1267564"/>
    <lineage>
        <taxon>Archaea</taxon>
        <taxon>Methanobacteriati</taxon>
        <taxon>Methanobacteriota</taxon>
        <taxon>Stenosarchaea group</taxon>
        <taxon>Halobacteria</taxon>
        <taxon>Halobacteriales</taxon>
        <taxon>Haloferacaceae</taxon>
        <taxon>Halopenitus</taxon>
    </lineage>
</organism>
<dbReference type="STRING" id="1267564.SAMN05192561_103238"/>
<protein>
    <recommendedName>
        <fullName evidence="4">Homoserine O-acetyltransferase</fullName>
        <shortName evidence="4">HAT</shortName>
        <ecNumber evidence="4">2.3.1.31</ecNumber>
    </recommendedName>
    <alternativeName>
        <fullName evidence="4">Homoserine transacetylase</fullName>
        <shortName evidence="4">HTA</shortName>
    </alternativeName>
</protein>
<comment type="catalytic activity">
    <reaction evidence="3 4">
        <text>L-homoserine + acetyl-CoA = O-acetyl-L-homoserine + CoA</text>
        <dbReference type="Rhea" id="RHEA:13701"/>
        <dbReference type="ChEBI" id="CHEBI:57287"/>
        <dbReference type="ChEBI" id="CHEBI:57288"/>
        <dbReference type="ChEBI" id="CHEBI:57476"/>
        <dbReference type="ChEBI" id="CHEBI:57716"/>
        <dbReference type="EC" id="2.3.1.31"/>
    </reaction>
</comment>
<feature type="active site" evidence="4 5">
    <location>
        <position position="407"/>
    </location>
</feature>
<feature type="binding site" evidence="4">
    <location>
        <position position="408"/>
    </location>
    <ligand>
        <name>substrate</name>
    </ligand>
</feature>
<dbReference type="GO" id="GO:0009086">
    <property type="term" value="P:methionine biosynthetic process"/>
    <property type="evidence" value="ECO:0007669"/>
    <property type="project" value="UniProtKB-UniRule"/>
</dbReference>
<evidence type="ECO:0000313" key="9">
    <source>
        <dbReference type="Proteomes" id="UP000199215"/>
    </source>
</evidence>
<feature type="active site" description="Nucleophile" evidence="4 5">
    <location>
        <position position="197"/>
    </location>
</feature>
<comment type="similarity">
    <text evidence="4">Belongs to the AB hydrolase superfamily. MetX family.</text>
</comment>
<dbReference type="AlphaFoldDB" id="A0A1H6IVN8"/>
<keyword evidence="4" id="KW-0486">Methionine biosynthesis</keyword>
<dbReference type="EC" id="2.3.1.31" evidence="4"/>
<proteinExistence type="inferred from homology"/>
<dbReference type="GO" id="GO:0005737">
    <property type="term" value="C:cytoplasm"/>
    <property type="evidence" value="ECO:0007669"/>
    <property type="project" value="UniProtKB-SubCell"/>
</dbReference>
<evidence type="ECO:0000313" key="8">
    <source>
        <dbReference type="EMBL" id="SEH50530.1"/>
    </source>
</evidence>
<keyword evidence="4" id="KW-0963">Cytoplasm</keyword>
<dbReference type="OrthoDB" id="295172at2157"/>
<dbReference type="PANTHER" id="PTHR32268">
    <property type="entry name" value="HOMOSERINE O-ACETYLTRANSFERASE"/>
    <property type="match status" value="1"/>
</dbReference>
<keyword evidence="4" id="KW-0028">Amino-acid biosynthesis</keyword>
<evidence type="ECO:0000256" key="3">
    <source>
        <dbReference type="ARBA" id="ARBA00049043"/>
    </source>
</evidence>
<comment type="subcellular location">
    <subcellularLocation>
        <location evidence="4">Cytoplasm</location>
    </subcellularLocation>
</comment>
<keyword evidence="2 4" id="KW-0808">Transferase</keyword>
<dbReference type="InterPro" id="IPR000073">
    <property type="entry name" value="AB_hydrolase_1"/>
</dbReference>
<feature type="domain" description="AB hydrolase-1" evidence="7">
    <location>
        <begin position="119"/>
        <end position="414"/>
    </location>
</feature>
<dbReference type="Gene3D" id="3.40.50.1820">
    <property type="entry name" value="alpha/beta hydrolase"/>
    <property type="match status" value="1"/>
</dbReference>
<dbReference type="SUPFAM" id="SSF53474">
    <property type="entry name" value="alpha/beta-Hydrolases"/>
    <property type="match status" value="1"/>
</dbReference>
<dbReference type="InterPro" id="IPR029058">
    <property type="entry name" value="AB_hydrolase_fold"/>
</dbReference>
<dbReference type="EMBL" id="FNWU01000003">
    <property type="protein sequence ID" value="SEH50530.1"/>
    <property type="molecule type" value="Genomic_DNA"/>
</dbReference>
<dbReference type="NCBIfam" id="TIGR01392">
    <property type="entry name" value="homoserO_Ac_trn"/>
    <property type="match status" value="1"/>
</dbReference>